<accession>A0ABN8I7K7</accession>
<reference evidence="2" key="1">
    <citation type="submission" date="2022-03" db="EMBL/GenBank/DDBJ databases">
        <authorList>
            <person name="Martin H S."/>
        </authorList>
    </citation>
    <scope>NUCLEOTIDE SEQUENCE</scope>
</reference>
<gene>
    <name evidence="2" type="ORF">IPOD504_LOCUS5875</name>
</gene>
<proteinExistence type="predicted"/>
<evidence type="ECO:0000313" key="2">
    <source>
        <dbReference type="EMBL" id="CAH2047653.1"/>
    </source>
</evidence>
<dbReference type="EMBL" id="OW152829">
    <property type="protein sequence ID" value="CAH2047653.1"/>
    <property type="molecule type" value="Genomic_DNA"/>
</dbReference>
<evidence type="ECO:0000256" key="1">
    <source>
        <dbReference type="SAM" id="MobiDB-lite"/>
    </source>
</evidence>
<sequence length="78" mass="8713">MTTRTPSSESQTQSAEEIRTLRVPWVVVVCIGSLWSVHDDPIGHRMWGLGSKPQPGPDLEEGNRGYSPRVCTKERPPQ</sequence>
<feature type="region of interest" description="Disordered" evidence="1">
    <location>
        <begin position="42"/>
        <end position="78"/>
    </location>
</feature>
<dbReference type="Proteomes" id="UP000837857">
    <property type="component" value="Chromosome 17"/>
</dbReference>
<feature type="non-terminal residue" evidence="2">
    <location>
        <position position="78"/>
    </location>
</feature>
<evidence type="ECO:0000313" key="3">
    <source>
        <dbReference type="Proteomes" id="UP000837857"/>
    </source>
</evidence>
<name>A0ABN8I7K7_9NEOP</name>
<keyword evidence="3" id="KW-1185">Reference proteome</keyword>
<protein>
    <submittedName>
        <fullName evidence="2">Uncharacterized protein</fullName>
    </submittedName>
</protein>
<organism evidence="2 3">
    <name type="scientific">Iphiclides podalirius</name>
    <name type="common">scarce swallowtail</name>
    <dbReference type="NCBI Taxonomy" id="110791"/>
    <lineage>
        <taxon>Eukaryota</taxon>
        <taxon>Metazoa</taxon>
        <taxon>Ecdysozoa</taxon>
        <taxon>Arthropoda</taxon>
        <taxon>Hexapoda</taxon>
        <taxon>Insecta</taxon>
        <taxon>Pterygota</taxon>
        <taxon>Neoptera</taxon>
        <taxon>Endopterygota</taxon>
        <taxon>Lepidoptera</taxon>
        <taxon>Glossata</taxon>
        <taxon>Ditrysia</taxon>
        <taxon>Papilionoidea</taxon>
        <taxon>Papilionidae</taxon>
        <taxon>Papilioninae</taxon>
        <taxon>Iphiclides</taxon>
    </lineage>
</organism>